<reference evidence="3" key="1">
    <citation type="submission" date="2015-10" db="EMBL/GenBank/DDBJ databases">
        <authorList>
            <person name="Regsiter A."/>
            <person name="william w."/>
        </authorList>
    </citation>
    <scope>NUCLEOTIDE SEQUENCE [LARGE SCALE GENOMIC DNA]</scope>
</reference>
<accession>A0A1J1LMX8</accession>
<gene>
    <name evidence="2" type="ORF">PL921460005</name>
</gene>
<organism evidence="2 3">
    <name type="scientific">Planktothrix tepida PCC 9214</name>
    <dbReference type="NCBI Taxonomy" id="671072"/>
    <lineage>
        <taxon>Bacteria</taxon>
        <taxon>Bacillati</taxon>
        <taxon>Cyanobacteriota</taxon>
        <taxon>Cyanophyceae</taxon>
        <taxon>Oscillatoriophycideae</taxon>
        <taxon>Oscillatoriales</taxon>
        <taxon>Microcoleaceae</taxon>
        <taxon>Planktothrix</taxon>
    </lineage>
</organism>
<keyword evidence="3" id="KW-1185">Reference proteome</keyword>
<dbReference type="AlphaFoldDB" id="A0A1J1LMX8"/>
<evidence type="ECO:0000313" key="3">
    <source>
        <dbReference type="Proteomes" id="UP000184315"/>
    </source>
</evidence>
<dbReference type="STRING" id="671072.PL921460005"/>
<dbReference type="InterPro" id="IPR029063">
    <property type="entry name" value="SAM-dependent_MTases_sf"/>
</dbReference>
<dbReference type="CDD" id="cd02440">
    <property type="entry name" value="AdoMet_MTases"/>
    <property type="match status" value="1"/>
</dbReference>
<proteinExistence type="predicted"/>
<dbReference type="Gene3D" id="3.40.50.150">
    <property type="entry name" value="Vaccinia Virus protein VP39"/>
    <property type="match status" value="1"/>
</dbReference>
<dbReference type="InterPro" id="IPR041698">
    <property type="entry name" value="Methyltransf_25"/>
</dbReference>
<feature type="domain" description="Methyltransferase" evidence="1">
    <location>
        <begin position="60"/>
        <end position="141"/>
    </location>
</feature>
<dbReference type="SUPFAM" id="SSF53335">
    <property type="entry name" value="S-adenosyl-L-methionine-dependent methyltransferases"/>
    <property type="match status" value="1"/>
</dbReference>
<dbReference type="Proteomes" id="UP000184315">
    <property type="component" value="Unassembled WGS sequence"/>
</dbReference>
<dbReference type="Pfam" id="PF13649">
    <property type="entry name" value="Methyltransf_25"/>
    <property type="match status" value="1"/>
</dbReference>
<dbReference type="EMBL" id="CZDF01000166">
    <property type="protein sequence ID" value="CUR33896.1"/>
    <property type="molecule type" value="Genomic_DNA"/>
</dbReference>
<evidence type="ECO:0000313" key="2">
    <source>
        <dbReference type="EMBL" id="CUR33896.1"/>
    </source>
</evidence>
<evidence type="ECO:0000259" key="1">
    <source>
        <dbReference type="Pfam" id="PF13649"/>
    </source>
</evidence>
<protein>
    <recommendedName>
        <fullName evidence="1">Methyltransferase domain-containing protein</fullName>
    </recommendedName>
</protein>
<sequence>MIQNGVETKYILQNYVQLYSLPKLHQEISLRLKVQSPQTITMQLIAQLIKSKTDIESLVVLDIAAGSGLVGKHLASFGVKSIVGVDIIPEAAQAAEREFPGVYEKYYVEDLTNISPTAKQELSNRGFNCLVCCSSLSCHLPIQVFINSFNLISQDGWVAFNVSTYILDNPNNIDAFESKKAVNFSQLYYKMVEAGILEISHKHYYLHRYMTNGKAVHYVSVVARKRGNIPENW</sequence>
<name>A0A1J1LMX8_9CYAN</name>